<dbReference type="Proteomes" id="UP000008810">
    <property type="component" value="Chromosome 1"/>
</dbReference>
<dbReference type="InterPro" id="IPR002885">
    <property type="entry name" value="PPR_rpt"/>
</dbReference>
<dbReference type="EnsemblPlants" id="KQK12063">
    <property type="protein sequence ID" value="KQK12063"/>
    <property type="gene ID" value="BRADI_1g01363v3"/>
</dbReference>
<gene>
    <name evidence="6" type="primary">LOC100824336</name>
    <name evidence="5" type="ORF">BRADI_1g01363v3</name>
</gene>
<dbReference type="Gramene" id="KQK12063">
    <property type="protein sequence ID" value="KQK12063"/>
    <property type="gene ID" value="BRADI_1g01363v3"/>
</dbReference>
<dbReference type="AlphaFoldDB" id="I1GKR9"/>
<dbReference type="eggNOG" id="KOG4197">
    <property type="taxonomic scope" value="Eukaryota"/>
</dbReference>
<reference evidence="5 6" key="1">
    <citation type="journal article" date="2010" name="Nature">
        <title>Genome sequencing and analysis of the model grass Brachypodium distachyon.</title>
        <authorList>
            <consortium name="International Brachypodium Initiative"/>
        </authorList>
    </citation>
    <scope>NUCLEOTIDE SEQUENCE [LARGE SCALE GENOMIC DNA]</scope>
    <source>
        <strain evidence="5 6">Bd21</strain>
    </source>
</reference>
<organism evidence="5">
    <name type="scientific">Brachypodium distachyon</name>
    <name type="common">Purple false brome</name>
    <name type="synonym">Trachynia distachya</name>
    <dbReference type="NCBI Taxonomy" id="15368"/>
    <lineage>
        <taxon>Eukaryota</taxon>
        <taxon>Viridiplantae</taxon>
        <taxon>Streptophyta</taxon>
        <taxon>Embryophyta</taxon>
        <taxon>Tracheophyta</taxon>
        <taxon>Spermatophyta</taxon>
        <taxon>Magnoliopsida</taxon>
        <taxon>Liliopsida</taxon>
        <taxon>Poales</taxon>
        <taxon>Poaceae</taxon>
        <taxon>BOP clade</taxon>
        <taxon>Pooideae</taxon>
        <taxon>Stipodae</taxon>
        <taxon>Brachypodieae</taxon>
        <taxon>Brachypodium</taxon>
    </lineage>
</organism>
<dbReference type="PROSITE" id="PS51375">
    <property type="entry name" value="PPR"/>
    <property type="match status" value="3"/>
</dbReference>
<dbReference type="STRING" id="15368.I1GKR9"/>
<dbReference type="FunFam" id="1.25.40.10:FF:001675">
    <property type="entry name" value="Pentatricopeptide repeat-containing protein chloroplastic"/>
    <property type="match status" value="1"/>
</dbReference>
<dbReference type="InterPro" id="IPR011990">
    <property type="entry name" value="TPR-like_helical_dom_sf"/>
</dbReference>
<dbReference type="RefSeq" id="XP_010229403.2">
    <property type="nucleotide sequence ID" value="XM_010231101.3"/>
</dbReference>
<dbReference type="NCBIfam" id="TIGR00756">
    <property type="entry name" value="PPR"/>
    <property type="match status" value="3"/>
</dbReference>
<dbReference type="FunCoup" id="I1GKR9">
    <property type="interactions" value="772"/>
</dbReference>
<keyword evidence="2" id="KW-0809">Transit peptide</keyword>
<feature type="compositionally biased region" description="Polar residues" evidence="4">
    <location>
        <begin position="1"/>
        <end position="11"/>
    </location>
</feature>
<accession>I1GKR9</accession>
<evidence type="ECO:0000256" key="4">
    <source>
        <dbReference type="SAM" id="MobiDB-lite"/>
    </source>
</evidence>
<feature type="repeat" description="PPR" evidence="3">
    <location>
        <begin position="237"/>
        <end position="271"/>
    </location>
</feature>
<dbReference type="GeneID" id="100824336"/>
<keyword evidence="7" id="KW-1185">Reference proteome</keyword>
<sequence length="482" mass="52766">MALTATVSQASGALPRRRHRRAPASSTRLTTPSLPSSASSPATTTLDRVLADLESNPRLLTPALLAPLLAALPLHHAPRRHLAALRGLLPVSLLRRHPELSLRLLHLHASLGLLAYAHHIFDRLLPARTRRDEAFPWNCLLAGYAHLGRHGDALAVYLQMGEEGVPRDRFTFLCALRSCAGAGVGAAAEIGRAVHRDAVRAGLADEVSVCDALVDMYAECGDLEMARKVFDAMPERDGVSWNVLLTGCLRHGPSPRAMEVWRRMLGEGHEPDSVALSTMLSLSSLQPSKQGLEVHAWVIRHGLKTELSVANALVEMYSRRNELGHAVSVFESMAVRDLVSWNAIISAHRRDFGVLMVFRRMVDSGTRPDETTFAAVLSACEDLGLVEGGTRLFSEMENEYGIQPTLEHYTCVVNMLGKAGLVNEAYEFISKRAPLGREPTILKALLDVSSVHGNIRIREIAAKMLSDLEADNVHNFVTDENL</sequence>
<reference evidence="5" key="2">
    <citation type="submission" date="2017-06" db="EMBL/GenBank/DDBJ databases">
        <title>WGS assembly of Brachypodium distachyon.</title>
        <authorList>
            <consortium name="The International Brachypodium Initiative"/>
            <person name="Lucas S."/>
            <person name="Harmon-Smith M."/>
            <person name="Lail K."/>
            <person name="Tice H."/>
            <person name="Grimwood J."/>
            <person name="Bruce D."/>
            <person name="Barry K."/>
            <person name="Shu S."/>
            <person name="Lindquist E."/>
            <person name="Wang M."/>
            <person name="Pitluck S."/>
            <person name="Vogel J.P."/>
            <person name="Garvin D.F."/>
            <person name="Mockler T.C."/>
            <person name="Schmutz J."/>
            <person name="Rokhsar D."/>
            <person name="Bevan M.W."/>
        </authorList>
    </citation>
    <scope>NUCLEOTIDE SEQUENCE</scope>
    <source>
        <strain evidence="5">Bd21</strain>
    </source>
</reference>
<dbReference type="PANTHER" id="PTHR24015:SF2028">
    <property type="entry name" value="REPEAT-CONTAINING PROTEIN, PUTATIVE-RELATED"/>
    <property type="match status" value="1"/>
</dbReference>
<proteinExistence type="predicted"/>
<dbReference type="OMA" id="PPTMEHY"/>
<dbReference type="HOGENOM" id="CLU_002706_0_1_1"/>
<evidence type="ECO:0000313" key="6">
    <source>
        <dbReference type="EnsemblPlants" id="KQK12063"/>
    </source>
</evidence>
<evidence type="ECO:0000256" key="2">
    <source>
        <dbReference type="ARBA" id="ARBA00022946"/>
    </source>
</evidence>
<reference evidence="6" key="3">
    <citation type="submission" date="2018-08" db="UniProtKB">
        <authorList>
            <consortium name="EnsemblPlants"/>
        </authorList>
    </citation>
    <scope>IDENTIFICATION</scope>
    <source>
        <strain evidence="6">cv. Bd21</strain>
    </source>
</reference>
<evidence type="ECO:0000313" key="5">
    <source>
        <dbReference type="EMBL" id="KQK12063.2"/>
    </source>
</evidence>
<dbReference type="EMBL" id="CM000880">
    <property type="protein sequence ID" value="KQK12063.2"/>
    <property type="molecule type" value="Genomic_DNA"/>
</dbReference>
<dbReference type="Pfam" id="PF01535">
    <property type="entry name" value="PPR"/>
    <property type="match status" value="4"/>
</dbReference>
<feature type="region of interest" description="Disordered" evidence="4">
    <location>
        <begin position="1"/>
        <end position="42"/>
    </location>
</feature>
<dbReference type="ExpressionAtlas" id="I1GKR9">
    <property type="expression patterns" value="baseline"/>
</dbReference>
<evidence type="ECO:0000256" key="3">
    <source>
        <dbReference type="PROSITE-ProRule" id="PRU00708"/>
    </source>
</evidence>
<dbReference type="GO" id="GO:0003723">
    <property type="term" value="F:RNA binding"/>
    <property type="evidence" value="ECO:0007669"/>
    <property type="project" value="InterPro"/>
</dbReference>
<evidence type="ECO:0000313" key="7">
    <source>
        <dbReference type="Proteomes" id="UP000008810"/>
    </source>
</evidence>
<feature type="repeat" description="PPR" evidence="3">
    <location>
        <begin position="133"/>
        <end position="167"/>
    </location>
</feature>
<dbReference type="FunFam" id="1.25.40.10:FF:001836">
    <property type="entry name" value="Os03g0852700 protein"/>
    <property type="match status" value="1"/>
</dbReference>
<dbReference type="InterPro" id="IPR046960">
    <property type="entry name" value="PPR_At4g14850-like_plant"/>
</dbReference>
<dbReference type="GO" id="GO:0009451">
    <property type="term" value="P:RNA modification"/>
    <property type="evidence" value="ECO:0007669"/>
    <property type="project" value="InterPro"/>
</dbReference>
<evidence type="ECO:0000256" key="1">
    <source>
        <dbReference type="ARBA" id="ARBA00022737"/>
    </source>
</evidence>
<dbReference type="FunFam" id="1.25.40.10:FF:001788">
    <property type="entry name" value="Pentatricopeptide repeat-containing protein At4g25270, chloroplastic"/>
    <property type="match status" value="1"/>
</dbReference>
<name>I1GKR9_BRADI</name>
<evidence type="ECO:0008006" key="8">
    <source>
        <dbReference type="Google" id="ProtNLM"/>
    </source>
</evidence>
<protein>
    <recommendedName>
        <fullName evidence="8">Pentacotripeptide-repeat region of PRORP domain-containing protein</fullName>
    </recommendedName>
</protein>
<dbReference type="OrthoDB" id="1882394at2759"/>
<accession>A0A0Q3GLV8</accession>
<dbReference type="Gene3D" id="1.25.40.10">
    <property type="entry name" value="Tetratricopeptide repeat domain"/>
    <property type="match status" value="4"/>
</dbReference>
<keyword evidence="1" id="KW-0677">Repeat</keyword>
<feature type="repeat" description="PPR" evidence="3">
    <location>
        <begin position="206"/>
        <end position="236"/>
    </location>
</feature>
<feature type="compositionally biased region" description="Low complexity" evidence="4">
    <location>
        <begin position="23"/>
        <end position="42"/>
    </location>
</feature>
<dbReference type="PANTHER" id="PTHR24015">
    <property type="entry name" value="OS07G0578800 PROTEIN-RELATED"/>
    <property type="match status" value="1"/>
</dbReference>
<dbReference type="Pfam" id="PF13812">
    <property type="entry name" value="PPR_3"/>
    <property type="match status" value="1"/>
</dbReference>
<dbReference type="KEGG" id="bdi:100824336"/>